<name>A0AAN8I4D6_9EURO</name>
<dbReference type="InterPro" id="IPR001138">
    <property type="entry name" value="Zn2Cys6_DnaBD"/>
</dbReference>
<evidence type="ECO:0000313" key="9">
    <source>
        <dbReference type="EMBL" id="KAK5953957.1"/>
    </source>
</evidence>
<dbReference type="Gene3D" id="4.10.240.10">
    <property type="entry name" value="Zn(2)-C6 fungal-type DNA-binding domain"/>
    <property type="match status" value="1"/>
</dbReference>
<dbReference type="CDD" id="cd00067">
    <property type="entry name" value="GAL4"/>
    <property type="match status" value="1"/>
</dbReference>
<evidence type="ECO:0000256" key="4">
    <source>
        <dbReference type="ARBA" id="ARBA00023125"/>
    </source>
</evidence>
<protein>
    <recommendedName>
        <fullName evidence="8">Zn(2)-C6 fungal-type domain-containing protein</fullName>
    </recommendedName>
</protein>
<dbReference type="AlphaFoldDB" id="A0AAN8I4D6"/>
<evidence type="ECO:0000256" key="6">
    <source>
        <dbReference type="ARBA" id="ARBA00023242"/>
    </source>
</evidence>
<dbReference type="PROSITE" id="PS50048">
    <property type="entry name" value="ZN2_CY6_FUNGAL_2"/>
    <property type="match status" value="1"/>
</dbReference>
<feature type="compositionally biased region" description="Low complexity" evidence="7">
    <location>
        <begin position="1"/>
        <end position="21"/>
    </location>
</feature>
<proteinExistence type="predicted"/>
<gene>
    <name evidence="9" type="ORF">OHC33_005229</name>
</gene>
<dbReference type="SUPFAM" id="SSF57701">
    <property type="entry name" value="Zn2/Cys6 DNA-binding domain"/>
    <property type="match status" value="1"/>
</dbReference>
<dbReference type="InterPro" id="IPR036864">
    <property type="entry name" value="Zn2-C6_fun-type_DNA-bd_sf"/>
</dbReference>
<evidence type="ECO:0000256" key="5">
    <source>
        <dbReference type="ARBA" id="ARBA00023163"/>
    </source>
</evidence>
<evidence type="ECO:0000313" key="10">
    <source>
        <dbReference type="Proteomes" id="UP001316803"/>
    </source>
</evidence>
<dbReference type="PROSITE" id="PS00463">
    <property type="entry name" value="ZN2_CY6_FUNGAL_1"/>
    <property type="match status" value="1"/>
</dbReference>
<dbReference type="InterPro" id="IPR052360">
    <property type="entry name" value="Transcr_Regulatory_Proteins"/>
</dbReference>
<feature type="region of interest" description="Disordered" evidence="7">
    <location>
        <begin position="1"/>
        <end position="32"/>
    </location>
</feature>
<dbReference type="Proteomes" id="UP001316803">
    <property type="component" value="Unassembled WGS sequence"/>
</dbReference>
<accession>A0AAN8I4D6</accession>
<organism evidence="9 10">
    <name type="scientific">Knufia fluminis</name>
    <dbReference type="NCBI Taxonomy" id="191047"/>
    <lineage>
        <taxon>Eukaryota</taxon>
        <taxon>Fungi</taxon>
        <taxon>Dikarya</taxon>
        <taxon>Ascomycota</taxon>
        <taxon>Pezizomycotina</taxon>
        <taxon>Eurotiomycetes</taxon>
        <taxon>Chaetothyriomycetidae</taxon>
        <taxon>Chaetothyriales</taxon>
        <taxon>Trichomeriaceae</taxon>
        <taxon>Knufia</taxon>
    </lineage>
</organism>
<keyword evidence="4" id="KW-0238">DNA-binding</keyword>
<dbReference type="GO" id="GO:0008270">
    <property type="term" value="F:zinc ion binding"/>
    <property type="evidence" value="ECO:0007669"/>
    <property type="project" value="InterPro"/>
</dbReference>
<keyword evidence="3" id="KW-0805">Transcription regulation</keyword>
<evidence type="ECO:0000256" key="2">
    <source>
        <dbReference type="ARBA" id="ARBA00022833"/>
    </source>
</evidence>
<evidence type="ECO:0000256" key="7">
    <source>
        <dbReference type="SAM" id="MobiDB-lite"/>
    </source>
</evidence>
<dbReference type="PANTHER" id="PTHR36206">
    <property type="entry name" value="ASPERCRYPTIN BIOSYNTHESIS CLUSTER-SPECIFIC TRANSCRIPTION REGULATOR ATNN-RELATED"/>
    <property type="match status" value="1"/>
</dbReference>
<keyword evidence="6" id="KW-0539">Nucleus</keyword>
<dbReference type="SMART" id="SM00066">
    <property type="entry name" value="GAL4"/>
    <property type="match status" value="1"/>
</dbReference>
<evidence type="ECO:0000256" key="3">
    <source>
        <dbReference type="ARBA" id="ARBA00023015"/>
    </source>
</evidence>
<dbReference type="EMBL" id="JAKLMC020000010">
    <property type="protein sequence ID" value="KAK5953957.1"/>
    <property type="molecule type" value="Genomic_DNA"/>
</dbReference>
<dbReference type="PANTHER" id="PTHR36206:SF13">
    <property type="entry name" value="TRANSCRIPTIONAL REGULATORY PROTEIN MOC3"/>
    <property type="match status" value="1"/>
</dbReference>
<dbReference type="Pfam" id="PF00172">
    <property type="entry name" value="Zn_clus"/>
    <property type="match status" value="1"/>
</dbReference>
<keyword evidence="5" id="KW-0804">Transcription</keyword>
<comment type="caution">
    <text evidence="9">The sequence shown here is derived from an EMBL/GenBank/DDBJ whole genome shotgun (WGS) entry which is preliminary data.</text>
</comment>
<evidence type="ECO:0000256" key="1">
    <source>
        <dbReference type="ARBA" id="ARBA00022723"/>
    </source>
</evidence>
<keyword evidence="2" id="KW-0862">Zinc</keyword>
<dbReference type="GO" id="GO:0003677">
    <property type="term" value="F:DNA binding"/>
    <property type="evidence" value="ECO:0007669"/>
    <property type="project" value="UniProtKB-KW"/>
</dbReference>
<keyword evidence="1" id="KW-0479">Metal-binding</keyword>
<sequence>MADFETSGSTSSSTSSPQPTGSKRKKRFSPKVRTGCDNCKKRRVKCDERKPECLKCLKTGMQCSGYTIVEPRGIQPATVPSSAQSQFGIIDARSLKQDSEFPFTRPIKAQGLRMLTKSYSSLRNIRPSDSPYQTPEDKAAFGFWLSWTAPMLNGYGPNGDLWCMLVPRFTFYSAPIRRLLLAAVTVDEQWLNAVQRRRSDCAQQALTHYTSALKDIMDGKTSKVESLIAGLMAWTIESMLFDYRSGAIHLKGARRLLHELETETLQNGNVGTYDLVHKNLRETLGVCEGYNAIMLYSKPLFMDVKNNPFLAEDACYLSVRAIRGHLSRRLTQYRKGVDDKQDFLRFLTLWESADRAYRYIGSEAQVLKEANHLLFNIAAALLPQDEVAGFSQEINSGTIDYVLMRVRAALDERYRLSRGEQEILDESLAVVLMHLFELFPDNERWKKHQQSLAILAKTYPQVFAETKIPNLFANETETGKEVSIGPGGINVPFGTRCSVNGTEKSHLGDSRFEISNRSRHRRIPSYPITEFTRCPPPLHSCTPTTTTSTGSPRSIYALALGQSPNWA</sequence>
<feature type="domain" description="Zn(2)-C6 fungal-type" evidence="8">
    <location>
        <begin position="35"/>
        <end position="64"/>
    </location>
</feature>
<keyword evidence="10" id="KW-1185">Reference proteome</keyword>
<reference evidence="9 10" key="1">
    <citation type="submission" date="2022-12" db="EMBL/GenBank/DDBJ databases">
        <title>Genomic features and morphological characterization of a novel Knufia sp. strain isolated from spacecraft assembly facility.</title>
        <authorList>
            <person name="Teixeira M."/>
            <person name="Chander A.M."/>
            <person name="Stajich J.E."/>
            <person name="Venkateswaran K."/>
        </authorList>
    </citation>
    <scope>NUCLEOTIDE SEQUENCE [LARGE SCALE GENOMIC DNA]</scope>
    <source>
        <strain evidence="9 10">FJI-L2-BK-P2</strain>
    </source>
</reference>
<evidence type="ECO:0000259" key="8">
    <source>
        <dbReference type="PROSITE" id="PS50048"/>
    </source>
</evidence>
<dbReference type="GO" id="GO:0000981">
    <property type="term" value="F:DNA-binding transcription factor activity, RNA polymerase II-specific"/>
    <property type="evidence" value="ECO:0007669"/>
    <property type="project" value="InterPro"/>
</dbReference>